<protein>
    <submittedName>
        <fullName evidence="1">Uncharacterized protein</fullName>
    </submittedName>
</protein>
<comment type="caution">
    <text evidence="1">The sequence shown here is derived from an EMBL/GenBank/DDBJ whole genome shotgun (WGS) entry which is preliminary data.</text>
</comment>
<sequence>MKENNSINESSQEIIEYYLKNCLKIFELLISKNFWNCCNTDEEGKYLFVVETTQFTGFNLGAINLEYFSQLEGLLQTEILFMFPNPPGYQSNLQFDEFLCPKLLYEYQPSPQERYNWTLEFAKIIDCWLAASLNYKLNDFQKSERLEIFTNFINRERIAEACKKLNFSPEDAYIEWNESQSQNYNLNKQVALFERFKFTMQNIIDNYNQRLTNSIKAISSQRLWQFCNTYIRGQYLFFIASEQQTDNEWMLIDVQESQQIQKVKEKIPGLIQVPIPPTFCNIETSNLVDDFPLWGYQPSVEERYKWTLELSKRIDSWLIAIVSYEATLLTKPEQVKILEIIYRRSNIIEFSTNLQFSLQETQLKWSK</sequence>
<evidence type="ECO:0000313" key="1">
    <source>
        <dbReference type="EMBL" id="PSF37604.1"/>
    </source>
</evidence>
<accession>A0A2T1LYX2</accession>
<gene>
    <name evidence="1" type="ORF">C7H19_08585</name>
</gene>
<dbReference type="AlphaFoldDB" id="A0A2T1LYX2"/>
<evidence type="ECO:0000313" key="2">
    <source>
        <dbReference type="Proteomes" id="UP000239001"/>
    </source>
</evidence>
<name>A0A2T1LYX2_9CHRO</name>
<dbReference type="RefSeq" id="WP_106456470.1">
    <property type="nucleotide sequence ID" value="NZ_PXOH01000007.1"/>
</dbReference>
<reference evidence="1 2" key="1">
    <citation type="submission" date="2018-03" db="EMBL/GenBank/DDBJ databases">
        <title>The ancient ancestry and fast evolution of plastids.</title>
        <authorList>
            <person name="Moore K.R."/>
            <person name="Magnabosco C."/>
            <person name="Momper L."/>
            <person name="Gold D.A."/>
            <person name="Bosak T."/>
            <person name="Fournier G.P."/>
        </authorList>
    </citation>
    <scope>NUCLEOTIDE SEQUENCE [LARGE SCALE GENOMIC DNA]</scope>
    <source>
        <strain evidence="1 2">CCALA 016</strain>
    </source>
</reference>
<dbReference type="OrthoDB" id="10017683at2"/>
<keyword evidence="2" id="KW-1185">Reference proteome</keyword>
<organism evidence="1 2">
    <name type="scientific">Aphanothece hegewaldii CCALA 016</name>
    <dbReference type="NCBI Taxonomy" id="2107694"/>
    <lineage>
        <taxon>Bacteria</taxon>
        <taxon>Bacillati</taxon>
        <taxon>Cyanobacteriota</taxon>
        <taxon>Cyanophyceae</taxon>
        <taxon>Oscillatoriophycideae</taxon>
        <taxon>Chroococcales</taxon>
        <taxon>Aphanothecaceae</taxon>
        <taxon>Aphanothece</taxon>
    </lineage>
</organism>
<dbReference type="EMBL" id="PXOH01000007">
    <property type="protein sequence ID" value="PSF37604.1"/>
    <property type="molecule type" value="Genomic_DNA"/>
</dbReference>
<proteinExistence type="predicted"/>
<dbReference type="Proteomes" id="UP000239001">
    <property type="component" value="Unassembled WGS sequence"/>
</dbReference>
<reference evidence="1 2" key="2">
    <citation type="submission" date="2018-03" db="EMBL/GenBank/DDBJ databases">
        <authorList>
            <person name="Keele B.F."/>
        </authorList>
    </citation>
    <scope>NUCLEOTIDE SEQUENCE [LARGE SCALE GENOMIC DNA]</scope>
    <source>
        <strain evidence="1 2">CCALA 016</strain>
    </source>
</reference>